<keyword evidence="3" id="KW-1185">Reference proteome</keyword>
<dbReference type="InterPro" id="IPR043502">
    <property type="entry name" value="DNA/RNA_pol_sf"/>
</dbReference>
<evidence type="ECO:0000313" key="3">
    <source>
        <dbReference type="Proteomes" id="UP000325440"/>
    </source>
</evidence>
<dbReference type="AlphaFoldDB" id="A0A5E4NC90"/>
<dbReference type="OrthoDB" id="10033659at2759"/>
<dbReference type="GO" id="GO:0003964">
    <property type="term" value="F:RNA-directed DNA polymerase activity"/>
    <property type="evidence" value="ECO:0007669"/>
    <property type="project" value="UniProtKB-KW"/>
</dbReference>
<dbReference type="PANTHER" id="PTHR47027:SF8">
    <property type="entry name" value="RIBONUCLEASE H"/>
    <property type="match status" value="1"/>
</dbReference>
<keyword evidence="2" id="KW-0548">Nucleotidyltransferase</keyword>
<gene>
    <name evidence="2" type="ORF">CINCED_3A003050</name>
</gene>
<dbReference type="CDD" id="cd01650">
    <property type="entry name" value="RT_nLTR_like"/>
    <property type="match status" value="1"/>
</dbReference>
<evidence type="ECO:0000313" key="2">
    <source>
        <dbReference type="EMBL" id="VVC41307.1"/>
    </source>
</evidence>
<dbReference type="Pfam" id="PF00078">
    <property type="entry name" value="RVT_1"/>
    <property type="match status" value="1"/>
</dbReference>
<dbReference type="PROSITE" id="PS50878">
    <property type="entry name" value="RT_POL"/>
    <property type="match status" value="1"/>
</dbReference>
<dbReference type="InterPro" id="IPR000477">
    <property type="entry name" value="RT_dom"/>
</dbReference>
<evidence type="ECO:0000259" key="1">
    <source>
        <dbReference type="PROSITE" id="PS50878"/>
    </source>
</evidence>
<keyword evidence="2" id="KW-0695">RNA-directed DNA polymerase</keyword>
<organism evidence="2 3">
    <name type="scientific">Cinara cedri</name>
    <dbReference type="NCBI Taxonomy" id="506608"/>
    <lineage>
        <taxon>Eukaryota</taxon>
        <taxon>Metazoa</taxon>
        <taxon>Ecdysozoa</taxon>
        <taxon>Arthropoda</taxon>
        <taxon>Hexapoda</taxon>
        <taxon>Insecta</taxon>
        <taxon>Pterygota</taxon>
        <taxon>Neoptera</taxon>
        <taxon>Paraneoptera</taxon>
        <taxon>Hemiptera</taxon>
        <taxon>Sternorrhyncha</taxon>
        <taxon>Aphidomorpha</taxon>
        <taxon>Aphidoidea</taxon>
        <taxon>Aphididae</taxon>
        <taxon>Lachninae</taxon>
        <taxon>Cinara</taxon>
    </lineage>
</organism>
<accession>A0A5E4NC90</accession>
<feature type="domain" description="Reverse transcriptase" evidence="1">
    <location>
        <begin position="137"/>
        <end position="401"/>
    </location>
</feature>
<dbReference type="EMBL" id="CABPRJ010001916">
    <property type="protein sequence ID" value="VVC41307.1"/>
    <property type="molecule type" value="Genomic_DNA"/>
</dbReference>
<sequence>MECSILQTSQTSSAEQRCASNVCRRRGDNREGGGYYKIEVIKRHCGIEILTGYGCFAAYLNKFSRLDSAKCYFCTDANDDALHTLFICDVWETRIRRLQMLTGGRFSPLTMIQAMLDNENVKRGRYLYKLGYSEQGGAKGQIRGGNPLQTIRLVILPKKPRANQCENFRTLSLISHVAKLLAIIVSKQISKRIEARLENDQYGFRKNKGTREAILGLRVILEKQIERQKITYMAFVDLEKAFDSINWTSLFKILEETEIDFKGRRILYKIYEEQETIININTTTVTAKIQKGVRQGCPLSPAIFNVFIEKAINTIKLCLEQKGIGVKIGGVLITMLRFADDIVVLATSKEDLQAALNAMKINVAKTKTLVCYKKNIPSINITLENKEITQVDYFKYLSSIITDDGKSIKEIRSRIGQANNTFLKKRILLTSKNMNIVTKKQLLKTYVWSVALYGNETWTINKREKDMLEAFEMWCWRKIRRISWIDRRSNEDILRTIDEKRTLIDIIKKRRWQMIGHTLRHGNELHSIIIEGMIEGTRARGRPRTRYISQIMRDARVTSYRELKNIANDREKWRSHLL</sequence>
<reference evidence="2 3" key="1">
    <citation type="submission" date="2019-08" db="EMBL/GenBank/DDBJ databases">
        <authorList>
            <person name="Alioto T."/>
            <person name="Alioto T."/>
            <person name="Gomez Garrido J."/>
        </authorList>
    </citation>
    <scope>NUCLEOTIDE SEQUENCE [LARGE SCALE GENOMIC DNA]</scope>
</reference>
<keyword evidence="2" id="KW-0808">Transferase</keyword>
<name>A0A5E4NC90_9HEMI</name>
<proteinExistence type="predicted"/>
<dbReference type="PANTHER" id="PTHR47027">
    <property type="entry name" value="REVERSE TRANSCRIPTASE DOMAIN-CONTAINING PROTEIN"/>
    <property type="match status" value="1"/>
</dbReference>
<dbReference type="SUPFAM" id="SSF56672">
    <property type="entry name" value="DNA/RNA polymerases"/>
    <property type="match status" value="1"/>
</dbReference>
<dbReference type="Proteomes" id="UP000325440">
    <property type="component" value="Unassembled WGS sequence"/>
</dbReference>
<protein>
    <submittedName>
        <fullName evidence="2">Reverse transcriptase domain</fullName>
    </submittedName>
</protein>